<gene>
    <name evidence="2" type="ORF">HMPREF1222_02163</name>
</gene>
<reference evidence="2 3" key="1">
    <citation type="submission" date="2013-04" db="EMBL/GenBank/DDBJ databases">
        <title>The Genome Sequence of Treponema vincentii F0403.</title>
        <authorList>
            <consortium name="The Broad Institute Genomics Platform"/>
            <person name="Earl A."/>
            <person name="Ward D."/>
            <person name="Feldgarden M."/>
            <person name="Gevers D."/>
            <person name="Leonetti C."/>
            <person name="Izard J."/>
            <person name="Walker B."/>
            <person name="Young S."/>
            <person name="Zeng Q."/>
            <person name="Gargeya S."/>
            <person name="Fitzgerald M."/>
            <person name="Haas B."/>
            <person name="Abouelleil A."/>
            <person name="Allen A.W."/>
            <person name="Alvarado L."/>
            <person name="Arachchi H.M."/>
            <person name="Berlin A.M."/>
            <person name="Chapman S.B."/>
            <person name="Gainer-Dewar J."/>
            <person name="Goldberg J."/>
            <person name="Griggs A."/>
            <person name="Gujja S."/>
            <person name="Hansen M."/>
            <person name="Howarth C."/>
            <person name="Imamovic A."/>
            <person name="Ireland A."/>
            <person name="Larimer J."/>
            <person name="McCowan C."/>
            <person name="Murphy C."/>
            <person name="Pearson M."/>
            <person name="Poon T.W."/>
            <person name="Priest M."/>
            <person name="Roberts A."/>
            <person name="Saif S."/>
            <person name="Shea T."/>
            <person name="Sisk P."/>
            <person name="Sykes S."/>
            <person name="Wortman J."/>
            <person name="Nusbaum C."/>
            <person name="Birren B."/>
        </authorList>
    </citation>
    <scope>NUCLEOTIDE SEQUENCE [LARGE SCALE GENOMIC DNA]</scope>
    <source>
        <strain evidence="2 3">F0403</strain>
    </source>
</reference>
<keyword evidence="3" id="KW-1185">Reference proteome</keyword>
<proteinExistence type="predicted"/>
<evidence type="ECO:0000259" key="1">
    <source>
        <dbReference type="Pfam" id="PF01402"/>
    </source>
</evidence>
<dbReference type="Pfam" id="PF01402">
    <property type="entry name" value="RHH_1"/>
    <property type="match status" value="1"/>
</dbReference>
<dbReference type="PATRIC" id="fig|1125702.3.peg.2238"/>
<dbReference type="InterPro" id="IPR002145">
    <property type="entry name" value="CopG"/>
</dbReference>
<dbReference type="HOGENOM" id="CLU_1371690_0_0_12"/>
<dbReference type="AlphaFoldDB" id="S3L6L5"/>
<evidence type="ECO:0000313" key="2">
    <source>
        <dbReference type="EMBL" id="EPF46073.1"/>
    </source>
</evidence>
<dbReference type="EMBL" id="ATFC01000010">
    <property type="protein sequence ID" value="EPF46073.1"/>
    <property type="molecule type" value="Genomic_DNA"/>
</dbReference>
<dbReference type="GeneID" id="301462275"/>
<dbReference type="RefSeq" id="WP_016519417.1">
    <property type="nucleotide sequence ID" value="NZ_KE332512.1"/>
</dbReference>
<comment type="caution">
    <text evidence="2">The sequence shown here is derived from an EMBL/GenBank/DDBJ whole genome shotgun (WGS) entry which is preliminary data.</text>
</comment>
<organism evidence="2 3">
    <name type="scientific">Treponema vincentii F0403</name>
    <dbReference type="NCBI Taxonomy" id="1125702"/>
    <lineage>
        <taxon>Bacteria</taxon>
        <taxon>Pseudomonadati</taxon>
        <taxon>Spirochaetota</taxon>
        <taxon>Spirochaetia</taxon>
        <taxon>Spirochaetales</taxon>
        <taxon>Treponemataceae</taxon>
        <taxon>Treponema</taxon>
    </lineage>
</organism>
<name>S3L6L5_9SPIR</name>
<accession>S3L6L5</accession>
<sequence>MEQISANIKKKLYDKLLKKEQETGVSQSKIIEEALIQYLTQEPVAEATNPAEDKSELYAVQFVKNRGRSIRSFALENGLEYITFFKSITGVTKPTYEMMFRLRNVIPPSWWVTSTAEAKPEQKYFTGPDDYRIVRKHSAGYKHLEPLTYSWCAKNGINYDQLYNLKTRKTFGFPSYSIIRALRHWIDPDLWFIYEKRQE</sequence>
<evidence type="ECO:0000313" key="3">
    <source>
        <dbReference type="Proteomes" id="UP000014605"/>
    </source>
</evidence>
<dbReference type="Proteomes" id="UP000014605">
    <property type="component" value="Unassembled WGS sequence"/>
</dbReference>
<protein>
    <recommendedName>
        <fullName evidence="1">Ribbon-helix-helix protein CopG domain-containing protein</fullName>
    </recommendedName>
</protein>
<feature type="domain" description="Ribbon-helix-helix protein CopG" evidence="1">
    <location>
        <begin position="3"/>
        <end position="42"/>
    </location>
</feature>